<dbReference type="CDD" id="cd18186">
    <property type="entry name" value="BTB_POZ_ZBTB_KLHL-like"/>
    <property type="match status" value="1"/>
</dbReference>
<dbReference type="PANTHER" id="PTHR47843:SF7">
    <property type="entry name" value="BTB DOMAIN-CONTAINING PROTEIN"/>
    <property type="match status" value="1"/>
</dbReference>
<dbReference type="AlphaFoldDB" id="A0A6A5RJL0"/>
<dbReference type="Proteomes" id="UP000800082">
    <property type="component" value="Unassembled WGS sequence"/>
</dbReference>
<dbReference type="RefSeq" id="XP_033447875.1">
    <property type="nucleotide sequence ID" value="XM_033587782.1"/>
</dbReference>
<dbReference type="OrthoDB" id="6359816at2759"/>
<dbReference type="InterPro" id="IPR000210">
    <property type="entry name" value="BTB/POZ_dom"/>
</dbReference>
<dbReference type="InterPro" id="IPR011333">
    <property type="entry name" value="SKP1/BTB/POZ_sf"/>
</dbReference>
<dbReference type="Gene3D" id="3.30.710.10">
    <property type="entry name" value="Potassium Channel Kv1.1, Chain A"/>
    <property type="match status" value="1"/>
</dbReference>
<evidence type="ECO:0000313" key="3">
    <source>
        <dbReference type="Proteomes" id="UP000800082"/>
    </source>
</evidence>
<evidence type="ECO:0000313" key="2">
    <source>
        <dbReference type="EMBL" id="KAF1927623.1"/>
    </source>
</evidence>
<dbReference type="PANTHER" id="PTHR47843">
    <property type="entry name" value="BTB DOMAIN-CONTAINING PROTEIN-RELATED"/>
    <property type="match status" value="1"/>
</dbReference>
<feature type="domain" description="BTB" evidence="1">
    <location>
        <begin position="1"/>
        <end position="68"/>
    </location>
</feature>
<protein>
    <recommendedName>
        <fullName evidence="1">BTB domain-containing protein</fullName>
    </recommendedName>
</protein>
<organism evidence="2 3">
    <name type="scientific">Didymella exigua CBS 183.55</name>
    <dbReference type="NCBI Taxonomy" id="1150837"/>
    <lineage>
        <taxon>Eukaryota</taxon>
        <taxon>Fungi</taxon>
        <taxon>Dikarya</taxon>
        <taxon>Ascomycota</taxon>
        <taxon>Pezizomycotina</taxon>
        <taxon>Dothideomycetes</taxon>
        <taxon>Pleosporomycetidae</taxon>
        <taxon>Pleosporales</taxon>
        <taxon>Pleosporineae</taxon>
        <taxon>Didymellaceae</taxon>
        <taxon>Didymella</taxon>
    </lineage>
</organism>
<reference evidence="2" key="1">
    <citation type="journal article" date="2020" name="Stud. Mycol.">
        <title>101 Dothideomycetes genomes: a test case for predicting lifestyles and emergence of pathogens.</title>
        <authorList>
            <person name="Haridas S."/>
            <person name="Albert R."/>
            <person name="Binder M."/>
            <person name="Bloem J."/>
            <person name="Labutti K."/>
            <person name="Salamov A."/>
            <person name="Andreopoulos B."/>
            <person name="Baker S."/>
            <person name="Barry K."/>
            <person name="Bills G."/>
            <person name="Bluhm B."/>
            <person name="Cannon C."/>
            <person name="Castanera R."/>
            <person name="Culley D."/>
            <person name="Daum C."/>
            <person name="Ezra D."/>
            <person name="Gonzalez J."/>
            <person name="Henrissat B."/>
            <person name="Kuo A."/>
            <person name="Liang C."/>
            <person name="Lipzen A."/>
            <person name="Lutzoni F."/>
            <person name="Magnuson J."/>
            <person name="Mondo S."/>
            <person name="Nolan M."/>
            <person name="Ohm R."/>
            <person name="Pangilinan J."/>
            <person name="Park H.-J."/>
            <person name="Ramirez L."/>
            <person name="Alfaro M."/>
            <person name="Sun H."/>
            <person name="Tritt A."/>
            <person name="Yoshinaga Y."/>
            <person name="Zwiers L.-H."/>
            <person name="Turgeon B."/>
            <person name="Goodwin S."/>
            <person name="Spatafora J."/>
            <person name="Crous P."/>
            <person name="Grigoriev I."/>
        </authorList>
    </citation>
    <scope>NUCLEOTIDE SEQUENCE</scope>
    <source>
        <strain evidence="2">CBS 183.55</strain>
    </source>
</reference>
<keyword evidence="3" id="KW-1185">Reference proteome</keyword>
<accession>A0A6A5RJL0</accession>
<proteinExistence type="predicted"/>
<gene>
    <name evidence="2" type="ORF">M421DRAFT_171720</name>
</gene>
<dbReference type="SUPFAM" id="SSF54695">
    <property type="entry name" value="POZ domain"/>
    <property type="match status" value="1"/>
</dbReference>
<dbReference type="Pfam" id="PF00651">
    <property type="entry name" value="BTB"/>
    <property type="match status" value="1"/>
</dbReference>
<evidence type="ECO:0000259" key="1">
    <source>
        <dbReference type="PROSITE" id="PS50097"/>
    </source>
</evidence>
<dbReference type="GeneID" id="54345429"/>
<name>A0A6A5RJL0_9PLEO</name>
<dbReference type="PROSITE" id="PS50097">
    <property type="entry name" value="BTB"/>
    <property type="match status" value="1"/>
</dbReference>
<dbReference type="EMBL" id="ML978971">
    <property type="protein sequence ID" value="KAF1927623.1"/>
    <property type="molecule type" value="Genomic_DNA"/>
</dbReference>
<sequence>MAAPVKHSAAEYRAHKAVICIESRFFHKAFTGNFKEASDNIIELHHDPADHFESLLKYICTNNYDRELIEKLARNNATAMITEAIGIYIVTDKYQFDTVPDLTLQHVKAVPLGSKDQQKNATLLSAALQRHYSARSGTGTVMGNRFVAIILESQQDFTNSKAFD</sequence>